<evidence type="ECO:0000313" key="2">
    <source>
        <dbReference type="EMBL" id="CCH01222.1"/>
    </source>
</evidence>
<feature type="compositionally biased region" description="Polar residues" evidence="1">
    <location>
        <begin position="171"/>
        <end position="180"/>
    </location>
</feature>
<dbReference type="EMBL" id="HE796683">
    <property type="protein sequence ID" value="CCH01222.1"/>
    <property type="molecule type" value="Genomic_DNA"/>
</dbReference>
<dbReference type="AlphaFoldDB" id="I0KAR9"/>
<protein>
    <submittedName>
        <fullName evidence="2">Uncharacterized protein</fullName>
    </submittedName>
</protein>
<dbReference type="Proteomes" id="UP000011058">
    <property type="component" value="Chromosome"/>
</dbReference>
<keyword evidence="3" id="KW-1185">Reference proteome</keyword>
<organism evidence="2 3">
    <name type="scientific">Fibrella aestuarina BUZ 2</name>
    <dbReference type="NCBI Taxonomy" id="1166018"/>
    <lineage>
        <taxon>Bacteria</taxon>
        <taxon>Pseudomonadati</taxon>
        <taxon>Bacteroidota</taxon>
        <taxon>Cytophagia</taxon>
        <taxon>Cytophagales</taxon>
        <taxon>Spirosomataceae</taxon>
        <taxon>Fibrella</taxon>
    </lineage>
</organism>
<dbReference type="KEGG" id="fae:FAES_3213"/>
<proteinExistence type="predicted"/>
<dbReference type="HOGENOM" id="CLU_1445670_0_0_10"/>
<sequence>MNWYTSKIRFRWQNAKGDITYRNEVHLHDGTSLVDVANQTLVVHLDRMKNPMNVGVNVASKYRDVHFQVGGKYFFDVTCVEEDDEGRERTFTCLVAADKVSQAEERAERAYRDNTSIKSIAGAKRSGILTVYHPTSDQWISDFKNRSEALADKRYVEYDEKTATAKVPKRNQGQPRQRPSQLGLFGQ</sequence>
<reference evidence="2 3" key="1">
    <citation type="journal article" date="2012" name="J. Bacteriol.">
        <title>Genome Sequence of Fibrella aestuarina BUZ 2T, a Filamentous Marine Bacterium.</title>
        <authorList>
            <person name="Filippini M."/>
            <person name="Qi W."/>
            <person name="Blom J."/>
            <person name="Goesmann A."/>
            <person name="Smits T.H."/>
            <person name="Bagheri H.C."/>
        </authorList>
    </citation>
    <scope>NUCLEOTIDE SEQUENCE [LARGE SCALE GENOMIC DNA]</scope>
    <source>
        <strain evidence="3">BUZ 2T</strain>
    </source>
</reference>
<evidence type="ECO:0000313" key="3">
    <source>
        <dbReference type="Proteomes" id="UP000011058"/>
    </source>
</evidence>
<dbReference type="RefSeq" id="WP_015332321.1">
    <property type="nucleotide sequence ID" value="NC_020054.1"/>
</dbReference>
<evidence type="ECO:0000256" key="1">
    <source>
        <dbReference type="SAM" id="MobiDB-lite"/>
    </source>
</evidence>
<gene>
    <name evidence="2" type="ORF">FAES_3213</name>
</gene>
<accession>I0KAR9</accession>
<name>I0KAR9_9BACT</name>
<dbReference type="STRING" id="1166018.FAES_3213"/>
<feature type="region of interest" description="Disordered" evidence="1">
    <location>
        <begin position="161"/>
        <end position="187"/>
    </location>
</feature>